<proteinExistence type="predicted"/>
<evidence type="ECO:0000313" key="3">
    <source>
        <dbReference type="Proteomes" id="UP000093000"/>
    </source>
</evidence>
<dbReference type="InParanoid" id="A0A1C7NIU8"/>
<dbReference type="AlphaFoldDB" id="A0A1C7NIU8"/>
<evidence type="ECO:0000256" key="1">
    <source>
        <dbReference type="SAM" id="Coils"/>
    </source>
</evidence>
<protein>
    <submittedName>
        <fullName evidence="2">Uncharacterized protein</fullName>
    </submittedName>
</protein>
<dbReference type="Proteomes" id="UP000093000">
    <property type="component" value="Unassembled WGS sequence"/>
</dbReference>
<organism evidence="2 3">
    <name type="scientific">Choanephora cucurbitarum</name>
    <dbReference type="NCBI Taxonomy" id="101091"/>
    <lineage>
        <taxon>Eukaryota</taxon>
        <taxon>Fungi</taxon>
        <taxon>Fungi incertae sedis</taxon>
        <taxon>Mucoromycota</taxon>
        <taxon>Mucoromycotina</taxon>
        <taxon>Mucoromycetes</taxon>
        <taxon>Mucorales</taxon>
        <taxon>Mucorineae</taxon>
        <taxon>Choanephoraceae</taxon>
        <taxon>Choanephoroideae</taxon>
        <taxon>Choanephora</taxon>
    </lineage>
</organism>
<feature type="coiled-coil region" evidence="1">
    <location>
        <begin position="82"/>
        <end position="141"/>
    </location>
</feature>
<sequence length="195" mass="22901">MSVIFSRDLPQSSLKSDDGQSLLCLDKFEILPRTLYDEIGQQDRDFYDPQARSQQEESQNAADWKHVVYRLQVENTSLINSLHETNLNLMQSRREKEELENFIQRQTETTDEIVSRLKLTVKNLLKQNRENEALLAQQKLQSLDLIFQKKYLVLENQALKERSQLDDPIPPLKKWRACVYAIIALQRFLSFSNSN</sequence>
<name>A0A1C7NIU8_9FUNG</name>
<dbReference type="OrthoDB" id="2020852at2759"/>
<comment type="caution">
    <text evidence="2">The sequence shown here is derived from an EMBL/GenBank/DDBJ whole genome shotgun (WGS) entry which is preliminary data.</text>
</comment>
<keyword evidence="1" id="KW-0175">Coiled coil</keyword>
<dbReference type="EMBL" id="LUGH01000117">
    <property type="protein sequence ID" value="OBZ89031.1"/>
    <property type="molecule type" value="Genomic_DNA"/>
</dbReference>
<reference evidence="2 3" key="1">
    <citation type="submission" date="2016-03" db="EMBL/GenBank/DDBJ databases">
        <title>Choanephora cucurbitarum.</title>
        <authorList>
            <person name="Min B."/>
            <person name="Park H."/>
            <person name="Park J.-H."/>
            <person name="Shin H.-D."/>
            <person name="Choi I.-G."/>
        </authorList>
    </citation>
    <scope>NUCLEOTIDE SEQUENCE [LARGE SCALE GENOMIC DNA]</scope>
    <source>
        <strain evidence="2 3">KUS-F28377</strain>
    </source>
</reference>
<evidence type="ECO:0000313" key="2">
    <source>
        <dbReference type="EMBL" id="OBZ89031.1"/>
    </source>
</evidence>
<gene>
    <name evidence="2" type="ORF">A0J61_02909</name>
</gene>
<accession>A0A1C7NIU8</accession>
<keyword evidence="3" id="KW-1185">Reference proteome</keyword>